<evidence type="ECO:0000313" key="2">
    <source>
        <dbReference type="EMBL" id="KKM16019.1"/>
    </source>
</evidence>
<proteinExistence type="predicted"/>
<evidence type="ECO:0000256" key="1">
    <source>
        <dbReference type="SAM" id="MobiDB-lite"/>
    </source>
</evidence>
<reference evidence="2" key="1">
    <citation type="journal article" date="2015" name="Nature">
        <title>Complex archaea that bridge the gap between prokaryotes and eukaryotes.</title>
        <authorList>
            <person name="Spang A."/>
            <person name="Saw J.H."/>
            <person name="Jorgensen S.L."/>
            <person name="Zaremba-Niedzwiedzka K."/>
            <person name="Martijn J."/>
            <person name="Lind A.E."/>
            <person name="van Eijk R."/>
            <person name="Schleper C."/>
            <person name="Guy L."/>
            <person name="Ettema T.J."/>
        </authorList>
    </citation>
    <scope>NUCLEOTIDE SEQUENCE</scope>
</reference>
<name>A0A0F9I8Q6_9ZZZZ</name>
<sequence>MPIRPENRERYPPDWPLISDRIRFERAGGRCECRGECGHSHTQGDELDHWRRCEARHNKPHPITRSVVTLTTAHLDHTPENSDNPDGMFVLLPLEESNLRAMCQRCHLGYDHDRHMAHQRENRHRGQMSLIPDERLT</sequence>
<gene>
    <name evidence="2" type="ORF">LCGC14_1690060</name>
</gene>
<protein>
    <submittedName>
        <fullName evidence="2">Uncharacterized protein</fullName>
    </submittedName>
</protein>
<organism evidence="2">
    <name type="scientific">marine sediment metagenome</name>
    <dbReference type="NCBI Taxonomy" id="412755"/>
    <lineage>
        <taxon>unclassified sequences</taxon>
        <taxon>metagenomes</taxon>
        <taxon>ecological metagenomes</taxon>
    </lineage>
</organism>
<comment type="caution">
    <text evidence="2">The sequence shown here is derived from an EMBL/GenBank/DDBJ whole genome shotgun (WGS) entry which is preliminary data.</text>
</comment>
<feature type="region of interest" description="Disordered" evidence="1">
    <location>
        <begin position="118"/>
        <end position="137"/>
    </location>
</feature>
<accession>A0A0F9I8Q6</accession>
<dbReference type="EMBL" id="LAZR01014771">
    <property type="protein sequence ID" value="KKM16019.1"/>
    <property type="molecule type" value="Genomic_DNA"/>
</dbReference>
<dbReference type="AlphaFoldDB" id="A0A0F9I8Q6"/>